<evidence type="ECO:0000256" key="1">
    <source>
        <dbReference type="ARBA" id="ARBA00023015"/>
    </source>
</evidence>
<dbReference type="EMBL" id="MSZX01000009">
    <property type="protein sequence ID" value="OPA75246.1"/>
    <property type="molecule type" value="Genomic_DNA"/>
</dbReference>
<dbReference type="PROSITE" id="PS00041">
    <property type="entry name" value="HTH_ARAC_FAMILY_1"/>
    <property type="match status" value="1"/>
</dbReference>
<keyword evidence="2" id="KW-0238">DNA-binding</keyword>
<dbReference type="OrthoDB" id="9782503at2"/>
<dbReference type="InterPro" id="IPR018060">
    <property type="entry name" value="HTH_AraC"/>
</dbReference>
<keyword evidence="1" id="KW-0805">Transcription regulation</keyword>
<dbReference type="SMART" id="SM00342">
    <property type="entry name" value="HTH_ARAC"/>
    <property type="match status" value="1"/>
</dbReference>
<dbReference type="GO" id="GO:0003700">
    <property type="term" value="F:DNA-binding transcription factor activity"/>
    <property type="evidence" value="ECO:0007669"/>
    <property type="project" value="InterPro"/>
</dbReference>
<dbReference type="InterPro" id="IPR018062">
    <property type="entry name" value="HTH_AraC-typ_CS"/>
</dbReference>
<dbReference type="InterPro" id="IPR020449">
    <property type="entry name" value="Tscrpt_reg_AraC-type_HTH"/>
</dbReference>
<organism evidence="5 6">
    <name type="scientific">Paenibacillus selenitireducens</name>
    <dbReference type="NCBI Taxonomy" id="1324314"/>
    <lineage>
        <taxon>Bacteria</taxon>
        <taxon>Bacillati</taxon>
        <taxon>Bacillota</taxon>
        <taxon>Bacilli</taxon>
        <taxon>Bacillales</taxon>
        <taxon>Paenibacillaceae</taxon>
        <taxon>Paenibacillus</taxon>
    </lineage>
</organism>
<dbReference type="PANTHER" id="PTHR47893">
    <property type="entry name" value="REGULATORY PROTEIN PCHR"/>
    <property type="match status" value="1"/>
</dbReference>
<comment type="caution">
    <text evidence="5">The sequence shown here is derived from an EMBL/GenBank/DDBJ whole genome shotgun (WGS) entry which is preliminary data.</text>
</comment>
<dbReference type="InterPro" id="IPR009057">
    <property type="entry name" value="Homeodomain-like_sf"/>
</dbReference>
<name>A0A1T2X6D9_9BACL</name>
<dbReference type="SUPFAM" id="SSF46689">
    <property type="entry name" value="Homeodomain-like"/>
    <property type="match status" value="1"/>
</dbReference>
<dbReference type="Pfam" id="PF12833">
    <property type="entry name" value="HTH_18"/>
    <property type="match status" value="1"/>
</dbReference>
<accession>A0A1T2X6D9</accession>
<evidence type="ECO:0000256" key="3">
    <source>
        <dbReference type="ARBA" id="ARBA00023163"/>
    </source>
</evidence>
<dbReference type="Gene3D" id="1.10.10.60">
    <property type="entry name" value="Homeodomain-like"/>
    <property type="match status" value="2"/>
</dbReference>
<dbReference type="GO" id="GO:0043565">
    <property type="term" value="F:sequence-specific DNA binding"/>
    <property type="evidence" value="ECO:0007669"/>
    <property type="project" value="InterPro"/>
</dbReference>
<sequence length="323" mass="37300">MIDKNFHHNFELFFDGLELPRQHTHRSEHMSLQAELGLGTVRRIIPRKDMEIVISEYTFHQDRTFHMQSDVPMVELSFCIQGTREVSVSGLHFELVPGSCILQFLDPTEVHFSFERNKSLTLLGIGIPVSTFHHFMEGAGEGRTIDFHQLLGKRSFRMFQGMIEPTSTVILNRILQAAQSGSTRNIEMECHVLDLLSTAFRSFLSETQEETTTLTKQDMEKIRQARDIMMEHMADPPKLTELSRMIGMNDYKLKVGFKELYENTVFGYLREQRLEKSLLLLQEGRFNVNEVSCAVGYSNPSYFAEAFRNKFGVNPGEFTRRLS</sequence>
<evidence type="ECO:0000256" key="2">
    <source>
        <dbReference type="ARBA" id="ARBA00023125"/>
    </source>
</evidence>
<dbReference type="PRINTS" id="PR00032">
    <property type="entry name" value="HTHARAC"/>
</dbReference>
<feature type="domain" description="HTH araC/xylS-type" evidence="4">
    <location>
        <begin position="223"/>
        <end position="321"/>
    </location>
</feature>
<dbReference type="Proteomes" id="UP000190188">
    <property type="component" value="Unassembled WGS sequence"/>
</dbReference>
<dbReference type="InterPro" id="IPR053142">
    <property type="entry name" value="PchR_regulatory_protein"/>
</dbReference>
<dbReference type="PANTHER" id="PTHR47893:SF1">
    <property type="entry name" value="REGULATORY PROTEIN PCHR"/>
    <property type="match status" value="1"/>
</dbReference>
<dbReference type="STRING" id="1324314.BVG16_21855"/>
<dbReference type="RefSeq" id="WP_078501320.1">
    <property type="nucleotide sequence ID" value="NZ_MSZX01000009.1"/>
</dbReference>
<dbReference type="AlphaFoldDB" id="A0A1T2X6D9"/>
<gene>
    <name evidence="5" type="ORF">BVG16_21855</name>
</gene>
<reference evidence="5 6" key="1">
    <citation type="submission" date="2017-01" db="EMBL/GenBank/DDBJ databases">
        <title>Genome analysis of Paenibacillus selenitrireducens ES3-24.</title>
        <authorList>
            <person name="Xu D."/>
            <person name="Yao R."/>
            <person name="Zheng S."/>
        </authorList>
    </citation>
    <scope>NUCLEOTIDE SEQUENCE [LARGE SCALE GENOMIC DNA]</scope>
    <source>
        <strain evidence="5 6">ES3-24</strain>
    </source>
</reference>
<evidence type="ECO:0000313" key="5">
    <source>
        <dbReference type="EMBL" id="OPA75246.1"/>
    </source>
</evidence>
<protein>
    <submittedName>
        <fullName evidence="5">AraC family transcriptional regulator</fullName>
    </submittedName>
</protein>
<evidence type="ECO:0000259" key="4">
    <source>
        <dbReference type="PROSITE" id="PS01124"/>
    </source>
</evidence>
<keyword evidence="6" id="KW-1185">Reference proteome</keyword>
<dbReference type="PROSITE" id="PS01124">
    <property type="entry name" value="HTH_ARAC_FAMILY_2"/>
    <property type="match status" value="1"/>
</dbReference>
<keyword evidence="3" id="KW-0804">Transcription</keyword>
<proteinExistence type="predicted"/>
<evidence type="ECO:0000313" key="6">
    <source>
        <dbReference type="Proteomes" id="UP000190188"/>
    </source>
</evidence>